<protein>
    <submittedName>
        <fullName evidence="1">Uncharacterized protein</fullName>
    </submittedName>
</protein>
<dbReference type="AlphaFoldDB" id="A0A7S8FEH1"/>
<accession>A0A7S8FEH1</accession>
<sequence>MTRISEARLQGNTCLMRVEDRMNVWRQCTCIGDRTLRLILDVSQIVLLTLALSLQRLFLRCQLSPLLFHFRRQGIPIQIQNEGFGK</sequence>
<organism evidence="1 2">
    <name type="scientific">Candidatus Nitrospira kreftii</name>
    <dbReference type="NCBI Taxonomy" id="2652173"/>
    <lineage>
        <taxon>Bacteria</taxon>
        <taxon>Pseudomonadati</taxon>
        <taxon>Nitrospirota</taxon>
        <taxon>Nitrospiria</taxon>
        <taxon>Nitrospirales</taxon>
        <taxon>Nitrospiraceae</taxon>
        <taxon>Nitrospira</taxon>
    </lineage>
</organism>
<reference evidence="1 2" key="1">
    <citation type="journal article" date="2020" name="ISME J.">
        <title>Enrichment and physiological characterization of a novel comammox Nitrospira indicates ammonium inhibition of complete nitrification.</title>
        <authorList>
            <person name="Sakoula D."/>
            <person name="Koch H."/>
            <person name="Frank J."/>
            <person name="Jetten M.S.M."/>
            <person name="van Kessel M.A.H.J."/>
            <person name="Lucker S."/>
        </authorList>
    </citation>
    <scope>NUCLEOTIDE SEQUENCE [LARGE SCALE GENOMIC DNA]</scope>
    <source>
        <strain evidence="1">Comreactor17</strain>
    </source>
</reference>
<evidence type="ECO:0000313" key="1">
    <source>
        <dbReference type="EMBL" id="QPD04392.1"/>
    </source>
</evidence>
<gene>
    <name evidence="1" type="ORF">Nkreftii_002166</name>
</gene>
<proteinExistence type="predicted"/>
<dbReference type="Proteomes" id="UP000593737">
    <property type="component" value="Chromosome"/>
</dbReference>
<name>A0A7S8FEH1_9BACT</name>
<evidence type="ECO:0000313" key="2">
    <source>
        <dbReference type="Proteomes" id="UP000593737"/>
    </source>
</evidence>
<dbReference type="KEGG" id="nkf:Nkreftii_002166"/>
<dbReference type="EMBL" id="CP047423">
    <property type="protein sequence ID" value="QPD04392.1"/>
    <property type="molecule type" value="Genomic_DNA"/>
</dbReference>